<dbReference type="FunFam" id="3.40.50.980:FF:000001">
    <property type="entry name" value="Non-ribosomal peptide synthetase"/>
    <property type="match status" value="2"/>
</dbReference>
<dbReference type="Gene3D" id="3.40.50.1820">
    <property type="entry name" value="alpha/beta hydrolase"/>
    <property type="match status" value="1"/>
</dbReference>
<dbReference type="InterPro" id="IPR025110">
    <property type="entry name" value="AMP-bd_C"/>
</dbReference>
<dbReference type="GO" id="GO:0072330">
    <property type="term" value="P:monocarboxylic acid biosynthetic process"/>
    <property type="evidence" value="ECO:0007669"/>
    <property type="project" value="UniProtKB-ARBA"/>
</dbReference>
<dbReference type="Pfam" id="PF00550">
    <property type="entry name" value="PP-binding"/>
    <property type="match status" value="3"/>
</dbReference>
<dbReference type="InterPro" id="IPR006162">
    <property type="entry name" value="Ppantetheine_attach_site"/>
</dbReference>
<accession>A0A679JEY3</accession>
<dbReference type="InterPro" id="IPR010060">
    <property type="entry name" value="NRPS_synth"/>
</dbReference>
<dbReference type="Gene3D" id="2.30.38.10">
    <property type="entry name" value="Luciferase, Domain 3"/>
    <property type="match status" value="1"/>
</dbReference>
<comment type="cofactor">
    <cofactor evidence="1">
        <name>pantetheine 4'-phosphate</name>
        <dbReference type="ChEBI" id="CHEBI:47942"/>
    </cofactor>
</comment>
<feature type="region of interest" description="Disordered" evidence="8">
    <location>
        <begin position="2759"/>
        <end position="2783"/>
    </location>
</feature>
<dbReference type="SUPFAM" id="SSF52777">
    <property type="entry name" value="CoA-dependent acyltransferases"/>
    <property type="match status" value="6"/>
</dbReference>
<keyword evidence="10" id="KW-0614">Plasmid</keyword>
<feature type="domain" description="Carrier" evidence="9">
    <location>
        <begin position="596"/>
        <end position="671"/>
    </location>
</feature>
<dbReference type="InterPro" id="IPR010071">
    <property type="entry name" value="AA_adenyl_dom"/>
</dbReference>
<dbReference type="GO" id="GO:0005737">
    <property type="term" value="C:cytoplasm"/>
    <property type="evidence" value="ECO:0007669"/>
    <property type="project" value="TreeGrafter"/>
</dbReference>
<evidence type="ECO:0000256" key="8">
    <source>
        <dbReference type="SAM" id="MobiDB-lite"/>
    </source>
</evidence>
<dbReference type="GO" id="GO:0006631">
    <property type="term" value="P:fatty acid metabolic process"/>
    <property type="evidence" value="ECO:0007669"/>
    <property type="project" value="UniProtKB-KW"/>
</dbReference>
<dbReference type="CDD" id="cd05931">
    <property type="entry name" value="FAAL"/>
    <property type="match status" value="1"/>
</dbReference>
<feature type="domain" description="Carrier" evidence="9">
    <location>
        <begin position="3145"/>
        <end position="3220"/>
    </location>
</feature>
<dbReference type="InterPro" id="IPR045851">
    <property type="entry name" value="AMP-bd_C_sf"/>
</dbReference>
<evidence type="ECO:0000256" key="4">
    <source>
        <dbReference type="ARBA" id="ARBA00022553"/>
    </source>
</evidence>
<dbReference type="PROSITE" id="PS00012">
    <property type="entry name" value="PHOSPHOPANTETHEINE"/>
    <property type="match status" value="3"/>
</dbReference>
<dbReference type="SMART" id="SM00823">
    <property type="entry name" value="PKS_PP"/>
    <property type="match status" value="3"/>
</dbReference>
<dbReference type="InterPro" id="IPR020845">
    <property type="entry name" value="AMP-binding_CS"/>
</dbReference>
<dbReference type="Gene3D" id="3.40.50.980">
    <property type="match status" value="2"/>
</dbReference>
<feature type="domain" description="Carrier" evidence="9">
    <location>
        <begin position="1660"/>
        <end position="1734"/>
    </location>
</feature>
<dbReference type="GO" id="GO:0008610">
    <property type="term" value="P:lipid biosynthetic process"/>
    <property type="evidence" value="ECO:0007669"/>
    <property type="project" value="InterPro"/>
</dbReference>
<dbReference type="Gene3D" id="3.40.50.12780">
    <property type="entry name" value="N-terminal domain of ligase-like"/>
    <property type="match status" value="2"/>
</dbReference>
<dbReference type="InterPro" id="IPR040097">
    <property type="entry name" value="FAAL/FAAC"/>
</dbReference>
<dbReference type="SUPFAM" id="SSF47336">
    <property type="entry name" value="ACP-like"/>
    <property type="match status" value="3"/>
</dbReference>
<dbReference type="EMBL" id="LR743510">
    <property type="protein sequence ID" value="CAA2137361.1"/>
    <property type="molecule type" value="Genomic_DNA"/>
</dbReference>
<protein>
    <submittedName>
        <fullName evidence="10">Linear gramicidin synthase subunit B</fullName>
    </submittedName>
</protein>
<dbReference type="FunFam" id="2.30.38.10:FF:000001">
    <property type="entry name" value="Non-ribosomal peptide synthetase PvdI"/>
    <property type="match status" value="1"/>
</dbReference>
<dbReference type="FunFam" id="3.40.50.12780:FF:000013">
    <property type="entry name" value="Long-chain-fatty-acid--AMP ligase FadD32"/>
    <property type="match status" value="1"/>
</dbReference>
<dbReference type="InterPro" id="IPR036736">
    <property type="entry name" value="ACP-like_sf"/>
</dbReference>
<keyword evidence="4" id="KW-0597">Phosphoprotein</keyword>
<sequence length="3244" mass="346358">MTDGFPRASLVVPPATDFVSHLRWLAETHGEVSALHFLDDPQRGEVAVTYAELHRRARAIAARLRQSASPGDRVCLLLDTGLDYVAGFFGCLQAGLIAVPVFPPEPRRAQHQARIAAIIDDAEPSLILVHRDDADSVHAMLATAGIRSAVLPVEDISAYESRDAEPAGRLEAALSPEDVAFLQYTSGSTAVPKGVVVSHANLVANERLIRVGFDFRPDDVMVSWLPLYHDMGLIGGMLQPIYAGILGVLMSPKHFLGRPARWLEAIHHHRGTVSGGPDFAFRLCQDRVDDETVARLDLSSWQIAFSGSEMVRASTMADFAERFAPAGFDARALRPSYGLAEATLFLTAGTRGEGMRSLDLDPATLAQGRAVAAVDGTRLVDCGFEQPGHPIHIAGSDGESLPDGTIGEVVVSGPSLAQGYWRNPDATAAAFVERHGVRCLRTGDLGFLHRGRLFLVGREKDLIILRGQNVYPQDVERVVEQGVDILRRGRIAAFAIERDGREGIGVAVEVSRTVQKLAAPEAIASLVSEAVADAFLETARVVVLLNPGGLPRTSSGKIQRGATRRGWERGSLDAYAVVEDGRRSDGEGAPKSGEAMALAGLDARLAAIWSVILDRRDLTRDSHFFALGGNSIAAIGMLTELRAAIGIAIPPQTLFAHPRLGAFAEAVGAEIAAGTTALVIAPAPRDGALPLSLAQERLWFEAEFGDDERHHIAGGIHLHGDLDRSALDRSLAALVARHEAFRTRLHRRPDGRAEQVIVAGCDVALPETDLTGFGAHEREERFAALCREAAERPFTLDGGPLARFALVRLGGAHHVLLVTLHHIVSDGWSMGVILREWPALYRAEVEGLPTGLPPLAIQPADIAAWQASEPRADAMESDLAWWRERLGGPEPDLSLSDRQRRVGVPDRVLRHGFAIGEGVSRRVGALAGETGTSPFTVLLGAFALFLHRYGDTRCLRIAMPVAGRHLPGVEHLVGVFVNTLVLPVSIDPVSSGRDVISQLWTLLTDALAHQDLPFERLVEALQPERIPGRAPLARVMISQQPATLGDLGTVAGLTLEAFGQDTGTPAYDLVLEVSEKDGGLSATIAYSEALFDPAAIARFEEGYLALLDGLTGTPAHRIDTLELVPASALASLSSPYADGMPLSEALVPALIGAAAQADPDAPAVICGPRTTTFGELDRAANRLAHRLIREGIGPEAVVAVALPRGPDQIAAFLAILRAGGAFLPLDPAQPRVRLASLLRDAGARLLLVQGSALDGLAQESGMGEAGSLDPSALDLASEPETAPPRTAHPEQLAYVIYTSGSTGTPKGVAVAHGPLARHVRATGAVYGTNRETRELHVLSMSFDGAQERWMVPLAFGGCVVLKPDGLWTPREALDAMERHRVTHAGFPTAYMHQLALEAASGPRPSRRSYAFGGEALSRESFALIGRALDPTLLINGYGPTETVISPLVWRARAGDAVEGAYAPIGRAVGDRRAYILDAALQPVPVGVTGELHLGGDGLARGYLGRAGQTADRFIPDPFPDLSGREGGRLYRTGDLARWRADGTVEYLGRADAQVKLRGFRIELGEVEAALLAQEIVAGAAAALRQGPAGPLLVAYVVTAAGAELDASALRADLARRLPDYMVPSRIVALDRLPLTPNGKLDRAALPEPAPLVEATGGPSRPLTPTETVVAEIWAKALGLPAIPPDRNFFEAGGDSILSLQIVARLREAGFAVTPRQIFEHQTVTALARVIARPDGAETTVSVPEGPAPLMPIQHWFFEQPMARRDHWNQSLELDARVRLDADRLGDALAALVAHHEALRYAFGRDATGAWIQEPISPAMLAEPVTIVELQSDDEARVCFLAAERSLNLADGRVFAAILANFPDGRQRLLLTAHHLVVDAVSWRILVSDLDLLYRGDASAPAVATPFRAWAHRLRDHAAEIAGRSEAWASAASAALLPVDRPEGARDQHHAATRTLVLDPSLMAGLDRLRTAYGMRLDEVLLAGLSRAVAAWSGHSTLGVTLERHGRDGDATNLPLDRTVGWFTTLVPITLSVSGDVGRDVKSTKEAVRTLPGDGSGYSVLRYLGPESERAKLSAQPWPEVTFNHLGTVAATDAGSLFSIDAESMRLSADPAAPLGAELIVDSFLRDGAVTLRLGYSAARFDGATIECLAERLGAAFSALAEHGLDPEAGGATPSDFPLAALTQDRIDGLDLRDVTDIYPLTPTQGGILFHALAAPKAGLYVNQLGVTIRNLDPDRFAAAWRAGVARHPILRTSFLWTGDLTAPLQLVHASAELPITRLDLSDRADADLDALARAERARGFDLAQAPLMRLLLVDLGQDRHRLIWTCHHLLLDGWSNARLISEVLRHYAGEVVEAPTRLFREHLTRLSHIQRGADESFWREALAGLDEPSLLAPALSGETGASGHIAIDTALGEARTDRLQAFARRETVTLNTVFEAAWALTLSRFTGRSTVAFGTTGSGRPPDDGGMHGVLGLFINTVPRCVGLPGHLNVGDWLRRLQGEAAALREHDLASLADIQAWVGRGGQPLFDSLLVVENYPLDAVVRDRSLGGLEFGPVATLEATDVPLTLSLLLDGAPRLNWSIDQARISSAEVRRLNAQLHHILDALMDAADAPLDSLSLVLPDEIEAARHRAAVLRPSPAEPAIHLRIAWQAGRRPQAVAVTCEGEQATYADLETRAARLARHLVREGVRPGDLVGLCAERSISLVVGILAILKSGAGYVPLDPAYPADRLAFMLADCGARHVLATTGLVDSLPEGGPGPILMDGPAASEDGGPPLPPAPHPEQPAYVIYTSGSTGRPKGVVVTHANAARLLTTTQDDFAFAEDDVWTLFHSYGFDFSVWEIFGALCHGGRLVVVPREVARAADAFLDLLVREGVTVLNQTPSAFRPLMQAALARPRGLALRHVVFGGEALDVSALRPWFGRFGEASPRLVNMYGITETTVHVTYRPLVADDADRPDSPIGEALPDLTLHLLDAALDPVPDGVAGELHVGGAGLAQGYLGRSALTAERFVPDPFGPPGARLYRSGDLALRRPDGTLAYLGRADGQVKLRGFRIETGEIAAALRAEPGVIDAAVILRDAAGDRHLVAYVVGEGIDADALRDGIVRRLPSHMMPAHILVVASLPLTPNGKLDLRALPVPLATTRGSDAPEGAMEIALAEIWREVLDVENVGRDDDFFALGGHSLTAAQLAMRVKQRLGLTVPIRALFEAPTLRGYALAATSSEVAGDGRDEAADLSDMDALLADLEA</sequence>
<feature type="compositionally biased region" description="Pro residues" evidence="8">
    <location>
        <begin position="2773"/>
        <end position="2782"/>
    </location>
</feature>
<dbReference type="PROSITE" id="PS50075">
    <property type="entry name" value="CARRIER"/>
    <property type="match status" value="3"/>
</dbReference>
<dbReference type="Gene3D" id="3.30.559.30">
    <property type="entry name" value="Nonribosomal peptide synthetase, condensation domain"/>
    <property type="match status" value="3"/>
</dbReference>
<dbReference type="GO" id="GO:0031177">
    <property type="term" value="F:phosphopantetheine binding"/>
    <property type="evidence" value="ECO:0007669"/>
    <property type="project" value="InterPro"/>
</dbReference>
<dbReference type="Pfam" id="PF00501">
    <property type="entry name" value="AMP-binding"/>
    <property type="match status" value="3"/>
</dbReference>
<dbReference type="FunFam" id="3.30.300.30:FF:000010">
    <property type="entry name" value="Enterobactin synthetase component F"/>
    <property type="match status" value="1"/>
</dbReference>
<dbReference type="SUPFAM" id="SSF56801">
    <property type="entry name" value="Acetyl-CoA synthetase-like"/>
    <property type="match status" value="3"/>
</dbReference>
<dbReference type="InterPro" id="IPR009081">
    <property type="entry name" value="PP-bd_ACP"/>
</dbReference>
<dbReference type="Gene3D" id="3.30.559.10">
    <property type="entry name" value="Chloramphenicol acetyltransferase-like domain"/>
    <property type="match status" value="3"/>
</dbReference>
<dbReference type="InterPro" id="IPR029058">
    <property type="entry name" value="AB_hydrolase_fold"/>
</dbReference>
<dbReference type="PANTHER" id="PTHR45527">
    <property type="entry name" value="NONRIBOSOMAL PEPTIDE SYNTHETASE"/>
    <property type="match status" value="1"/>
</dbReference>
<dbReference type="FunFam" id="3.40.50.980:FF:000002">
    <property type="entry name" value="Enterobactin synthetase component F"/>
    <property type="match status" value="1"/>
</dbReference>
<proteinExistence type="inferred from homology"/>
<dbReference type="InterPro" id="IPR000873">
    <property type="entry name" value="AMP-dep_synth/lig_dom"/>
</dbReference>
<dbReference type="Pfam" id="PF13193">
    <property type="entry name" value="AMP-binding_C"/>
    <property type="match status" value="2"/>
</dbReference>
<keyword evidence="3" id="KW-0596">Phosphopantetheine</keyword>
<dbReference type="CDD" id="cd19531">
    <property type="entry name" value="LCL_NRPS-like"/>
    <property type="match status" value="1"/>
</dbReference>
<dbReference type="GO" id="GO:0044550">
    <property type="term" value="P:secondary metabolite biosynthetic process"/>
    <property type="evidence" value="ECO:0007669"/>
    <property type="project" value="UniProtKB-ARBA"/>
</dbReference>
<keyword evidence="6" id="KW-0276">Fatty acid metabolism</keyword>
<dbReference type="GO" id="GO:0043041">
    <property type="term" value="P:amino acid activation for nonribosomal peptide biosynthetic process"/>
    <property type="evidence" value="ECO:0007669"/>
    <property type="project" value="TreeGrafter"/>
</dbReference>
<dbReference type="PROSITE" id="PS00455">
    <property type="entry name" value="AMP_BINDING"/>
    <property type="match status" value="2"/>
</dbReference>
<gene>
    <name evidence="10" type="primary">lgrB_2</name>
    <name evidence="10" type="ORF">MBLL_00617</name>
</gene>
<dbReference type="CDD" id="cd19543">
    <property type="entry name" value="DCL_NRPS"/>
    <property type="match status" value="1"/>
</dbReference>
<keyword evidence="7" id="KW-0443">Lipid metabolism</keyword>
<dbReference type="InterPro" id="IPR042099">
    <property type="entry name" value="ANL_N_sf"/>
</dbReference>
<evidence type="ECO:0000256" key="1">
    <source>
        <dbReference type="ARBA" id="ARBA00001957"/>
    </source>
</evidence>
<dbReference type="Gene3D" id="3.30.300.30">
    <property type="match status" value="3"/>
</dbReference>
<dbReference type="InterPro" id="IPR020806">
    <property type="entry name" value="PKS_PP-bd"/>
</dbReference>
<evidence type="ECO:0000256" key="6">
    <source>
        <dbReference type="ARBA" id="ARBA00022832"/>
    </source>
</evidence>
<dbReference type="CDD" id="cd17649">
    <property type="entry name" value="A_NRPS_PvdJ-like"/>
    <property type="match status" value="1"/>
</dbReference>
<evidence type="ECO:0000256" key="2">
    <source>
        <dbReference type="ARBA" id="ARBA00006432"/>
    </source>
</evidence>
<dbReference type="NCBIfam" id="TIGR01733">
    <property type="entry name" value="AA-adenyl-dom"/>
    <property type="match status" value="2"/>
</dbReference>
<dbReference type="FunFam" id="1.10.1200.10:FF:000016">
    <property type="entry name" value="Non-ribosomal peptide synthase"/>
    <property type="match status" value="1"/>
</dbReference>
<evidence type="ECO:0000259" key="9">
    <source>
        <dbReference type="PROSITE" id="PS50075"/>
    </source>
</evidence>
<dbReference type="PANTHER" id="PTHR45527:SF1">
    <property type="entry name" value="FATTY ACID SYNTHASE"/>
    <property type="match status" value="1"/>
</dbReference>
<organism evidence="10">
    <name type="scientific">Methylobacterium bullatum</name>
    <dbReference type="NCBI Taxonomy" id="570505"/>
    <lineage>
        <taxon>Bacteria</taxon>
        <taxon>Pseudomonadati</taxon>
        <taxon>Pseudomonadota</taxon>
        <taxon>Alphaproteobacteria</taxon>
        <taxon>Hyphomicrobiales</taxon>
        <taxon>Methylobacteriaceae</taxon>
        <taxon>Methylobacterium</taxon>
    </lineage>
</organism>
<feature type="region of interest" description="Disordered" evidence="8">
    <location>
        <begin position="1259"/>
        <end position="1287"/>
    </location>
</feature>
<dbReference type="CDD" id="cd17643">
    <property type="entry name" value="A_NRPS_Cytc1-like"/>
    <property type="match status" value="1"/>
</dbReference>
<dbReference type="GO" id="GO:0071766">
    <property type="term" value="P:Actinobacterium-type cell wall biogenesis"/>
    <property type="evidence" value="ECO:0007669"/>
    <property type="project" value="UniProtKB-ARBA"/>
</dbReference>
<comment type="similarity">
    <text evidence="2">Belongs to the ATP-dependent AMP-binding enzyme family.</text>
</comment>
<dbReference type="Pfam" id="PF00668">
    <property type="entry name" value="Condensation"/>
    <property type="match status" value="3"/>
</dbReference>
<geneLocation type="plasmid" evidence="10">
    <name>1</name>
</geneLocation>
<reference evidence="10" key="1">
    <citation type="submission" date="2019-12" db="EMBL/GenBank/DDBJ databases">
        <authorList>
            <person name="Cremers G."/>
        </authorList>
    </citation>
    <scope>NUCLEOTIDE SEQUENCE</scope>
    <source>
        <strain evidence="10">Mbul2</strain>
        <plasmid evidence="10">1</plasmid>
    </source>
</reference>
<dbReference type="InterPro" id="IPR001242">
    <property type="entry name" value="Condensation_dom"/>
</dbReference>
<evidence type="ECO:0000256" key="5">
    <source>
        <dbReference type="ARBA" id="ARBA00022737"/>
    </source>
</evidence>
<dbReference type="InterPro" id="IPR023213">
    <property type="entry name" value="CAT-like_dom_sf"/>
</dbReference>
<dbReference type="NCBIfam" id="TIGR01720">
    <property type="entry name" value="NRPS-para261"/>
    <property type="match status" value="1"/>
</dbReference>
<keyword evidence="5" id="KW-0677">Repeat</keyword>
<evidence type="ECO:0000256" key="3">
    <source>
        <dbReference type="ARBA" id="ARBA00022450"/>
    </source>
</evidence>
<dbReference type="Gene3D" id="1.10.1200.10">
    <property type="entry name" value="ACP-like"/>
    <property type="match status" value="2"/>
</dbReference>
<evidence type="ECO:0000313" key="10">
    <source>
        <dbReference type="EMBL" id="CAA2137361.1"/>
    </source>
</evidence>
<dbReference type="GO" id="GO:0003824">
    <property type="term" value="F:catalytic activity"/>
    <property type="evidence" value="ECO:0007669"/>
    <property type="project" value="InterPro"/>
</dbReference>
<name>A0A679JEY3_9HYPH</name>
<dbReference type="FunFam" id="3.40.50.12780:FF:000012">
    <property type="entry name" value="Non-ribosomal peptide synthetase"/>
    <property type="match status" value="1"/>
</dbReference>
<dbReference type="NCBIfam" id="NF003417">
    <property type="entry name" value="PRK04813.1"/>
    <property type="match status" value="3"/>
</dbReference>
<evidence type="ECO:0000256" key="7">
    <source>
        <dbReference type="ARBA" id="ARBA00023098"/>
    </source>
</evidence>